<feature type="compositionally biased region" description="Polar residues" evidence="1">
    <location>
        <begin position="55"/>
        <end position="71"/>
    </location>
</feature>
<name>A0A8J5JKU9_HOMAM</name>
<feature type="compositionally biased region" description="Pro residues" evidence="1">
    <location>
        <begin position="397"/>
        <end position="411"/>
    </location>
</feature>
<gene>
    <name evidence="2" type="primary">fhaB-L3</name>
    <name evidence="2" type="ORF">Hamer_G005725</name>
</gene>
<organism evidence="2 3">
    <name type="scientific">Homarus americanus</name>
    <name type="common">American lobster</name>
    <dbReference type="NCBI Taxonomy" id="6706"/>
    <lineage>
        <taxon>Eukaryota</taxon>
        <taxon>Metazoa</taxon>
        <taxon>Ecdysozoa</taxon>
        <taxon>Arthropoda</taxon>
        <taxon>Crustacea</taxon>
        <taxon>Multicrustacea</taxon>
        <taxon>Malacostraca</taxon>
        <taxon>Eumalacostraca</taxon>
        <taxon>Eucarida</taxon>
        <taxon>Decapoda</taxon>
        <taxon>Pleocyemata</taxon>
        <taxon>Astacidea</taxon>
        <taxon>Nephropoidea</taxon>
        <taxon>Nephropidae</taxon>
        <taxon>Homarus</taxon>
    </lineage>
</organism>
<feature type="compositionally biased region" description="Pro residues" evidence="1">
    <location>
        <begin position="246"/>
        <end position="305"/>
    </location>
</feature>
<dbReference type="PRINTS" id="PR01217">
    <property type="entry name" value="PRICHEXTENSN"/>
</dbReference>
<accession>A0A8J5JKU9</accession>
<feature type="compositionally biased region" description="Low complexity" evidence="1">
    <location>
        <begin position="210"/>
        <end position="221"/>
    </location>
</feature>
<comment type="caution">
    <text evidence="2">The sequence shown here is derived from an EMBL/GenBank/DDBJ whole genome shotgun (WGS) entry which is preliminary data.</text>
</comment>
<dbReference type="EMBL" id="JAHLQT010037514">
    <property type="protein sequence ID" value="KAG7157315.1"/>
    <property type="molecule type" value="Genomic_DNA"/>
</dbReference>
<dbReference type="AlphaFoldDB" id="A0A8J5JKU9"/>
<evidence type="ECO:0000256" key="1">
    <source>
        <dbReference type="SAM" id="MobiDB-lite"/>
    </source>
</evidence>
<feature type="compositionally biased region" description="Low complexity" evidence="1">
    <location>
        <begin position="306"/>
        <end position="317"/>
    </location>
</feature>
<feature type="region of interest" description="Disordered" evidence="1">
    <location>
        <begin position="194"/>
        <end position="470"/>
    </location>
</feature>
<feature type="compositionally biased region" description="Low complexity" evidence="1">
    <location>
        <begin position="229"/>
        <end position="245"/>
    </location>
</feature>
<evidence type="ECO:0000313" key="2">
    <source>
        <dbReference type="EMBL" id="KAG7157315.1"/>
    </source>
</evidence>
<feature type="region of interest" description="Disordered" evidence="1">
    <location>
        <begin position="53"/>
        <end position="86"/>
    </location>
</feature>
<proteinExistence type="predicted"/>
<feature type="compositionally biased region" description="Polar residues" evidence="1">
    <location>
        <begin position="383"/>
        <end position="394"/>
    </location>
</feature>
<keyword evidence="3" id="KW-1185">Reference proteome</keyword>
<reference evidence="2" key="1">
    <citation type="journal article" date="2021" name="Sci. Adv.">
        <title>The American lobster genome reveals insights on longevity, neural, and immune adaptations.</title>
        <authorList>
            <person name="Polinski J.M."/>
            <person name="Zimin A.V."/>
            <person name="Clark K.F."/>
            <person name="Kohn A.B."/>
            <person name="Sadowski N."/>
            <person name="Timp W."/>
            <person name="Ptitsyn A."/>
            <person name="Khanna P."/>
            <person name="Romanova D.Y."/>
            <person name="Williams P."/>
            <person name="Greenwood S.J."/>
            <person name="Moroz L.L."/>
            <person name="Walt D.R."/>
            <person name="Bodnar A.G."/>
        </authorList>
    </citation>
    <scope>NUCLEOTIDE SEQUENCE</scope>
    <source>
        <strain evidence="2">GMGI-L3</strain>
    </source>
</reference>
<protein>
    <submittedName>
        <fullName evidence="2">Filamentous hemagglutinin-like 3</fullName>
    </submittedName>
</protein>
<feature type="compositionally biased region" description="Low complexity" evidence="1">
    <location>
        <begin position="439"/>
        <end position="464"/>
    </location>
</feature>
<evidence type="ECO:0000313" key="3">
    <source>
        <dbReference type="Proteomes" id="UP000747542"/>
    </source>
</evidence>
<dbReference type="Proteomes" id="UP000747542">
    <property type="component" value="Unassembled WGS sequence"/>
</dbReference>
<sequence length="470" mass="50062">MAFARDVKALTVVKTDVGNLFYEDGNGLLVLDGRDLADAAVINTVRQIEKLGQGQYDTDNPSVSAWTTKHGPQQEEPVPVQPASSPTTVRIPEQRQFPLLQHLQVITLVGADIVNILRPGAAKTFSEHAQQVFSPCIMSQLQHEFHRIEGNKTELFSFLSTTVAAIDTESVKQIISIHHTQVLCTQPRETSGFIPCTRQSPTPPCRFGQSPTPGITPGQSPQTPPPPDLSLSPAILPLDLSSPHTLPLPRPPSPQASPRPPLPRPLPPPPQASPPDPRPPSRLPRPPPDSPRPPSRLPRPLPQTPPQASSRPPQASPLQTSPGLPPDSPGLSLQTPPGSPSPQASLPPDSPRPSSRPPTSLQTPASLQTPSLPPDPSRLPGLSLQTSPDLASQTPQASPPDSPRPLPPDPSRPQALLQTPQASPPDSPRPLLQTPRPPSLQTSQASLQTPSLQTLLQTQASTSPGLSTLL</sequence>